<feature type="region of interest" description="Disordered" evidence="14">
    <location>
        <begin position="785"/>
        <end position="946"/>
    </location>
</feature>
<keyword evidence="3" id="KW-0479">Metal-binding</keyword>
<dbReference type="EMBL" id="GFAC01001843">
    <property type="protein sequence ID" value="JAT97345.1"/>
    <property type="molecule type" value="mRNA"/>
</dbReference>
<evidence type="ECO:0000256" key="6">
    <source>
        <dbReference type="ARBA" id="ARBA00022782"/>
    </source>
</evidence>
<dbReference type="Gene3D" id="3.30.160.60">
    <property type="entry name" value="Classic Zinc Finger"/>
    <property type="match status" value="2"/>
</dbReference>
<comment type="function">
    <text evidence="9">Has a broad role in development, specifically in the genetic pathway SynMuvB that negatively regulates specification of the vulval cell fate. Required for fem-3 3'-UTR-mediated repression in the regulation of the sperm/oocyte switch. Acts by regulating the translation of fem-3 mRNA, by binding to its 3'-UTR.</text>
</comment>
<dbReference type="SMART" id="SM00355">
    <property type="entry name" value="ZnF_C2H2"/>
    <property type="match status" value="8"/>
</dbReference>
<dbReference type="GO" id="GO:0008270">
    <property type="term" value="F:zinc ion binding"/>
    <property type="evidence" value="ECO:0007669"/>
    <property type="project" value="UniProtKB-KW"/>
</dbReference>
<feature type="compositionally biased region" description="Polar residues" evidence="14">
    <location>
        <begin position="398"/>
        <end position="413"/>
    </location>
</feature>
<feature type="compositionally biased region" description="Basic and acidic residues" evidence="14">
    <location>
        <begin position="924"/>
        <end position="946"/>
    </location>
</feature>
<keyword evidence="8" id="KW-0539">Nucleus</keyword>
<evidence type="ECO:0000256" key="14">
    <source>
        <dbReference type="SAM" id="MobiDB-lite"/>
    </source>
</evidence>
<evidence type="ECO:0000256" key="10">
    <source>
        <dbReference type="ARBA" id="ARBA00061755"/>
    </source>
</evidence>
<feature type="region of interest" description="Disordered" evidence="14">
    <location>
        <begin position="648"/>
        <end position="690"/>
    </location>
</feature>
<feature type="region of interest" description="Disordered" evidence="14">
    <location>
        <begin position="140"/>
        <end position="164"/>
    </location>
</feature>
<feature type="compositionally biased region" description="Acidic residues" evidence="14">
    <location>
        <begin position="902"/>
        <end position="914"/>
    </location>
</feature>
<evidence type="ECO:0000256" key="1">
    <source>
        <dbReference type="ARBA" id="ARBA00004123"/>
    </source>
</evidence>
<feature type="compositionally biased region" description="Basic and acidic residues" evidence="14">
    <location>
        <begin position="866"/>
        <end position="882"/>
    </location>
</feature>
<feature type="compositionally biased region" description="Basic and acidic residues" evidence="14">
    <location>
        <begin position="50"/>
        <end position="60"/>
    </location>
</feature>
<evidence type="ECO:0000256" key="11">
    <source>
        <dbReference type="ARBA" id="ARBA00071730"/>
    </source>
</evidence>
<evidence type="ECO:0000256" key="9">
    <source>
        <dbReference type="ARBA" id="ARBA00060356"/>
    </source>
</evidence>
<name>A0A1E1XDM8_9ACAR</name>
<reference evidence="16" key="1">
    <citation type="journal article" date="2017" name="Front. Cell. Infect. Microbiol.">
        <title>The Distinct Transcriptional Response of the Midgut of Amblyomma sculptum and Amblyomma aureolatum Ticks to Rickettsia rickettsii Correlates to Their Differences in Susceptibility to Infection.</title>
        <authorList>
            <person name="Martins L.A."/>
            <person name="Galletti M.F.B.M."/>
            <person name="Ribeiro J.M."/>
            <person name="Fujita A."/>
            <person name="Costa F.B."/>
            <person name="Labruna M.B."/>
            <person name="Daffre S."/>
            <person name="Fogaca A.C."/>
        </authorList>
    </citation>
    <scope>NUCLEOTIDE SEQUENCE</scope>
</reference>
<dbReference type="PROSITE" id="PS50157">
    <property type="entry name" value="ZINC_FINGER_C2H2_2"/>
    <property type="match status" value="1"/>
</dbReference>
<evidence type="ECO:0000256" key="13">
    <source>
        <dbReference type="PROSITE-ProRule" id="PRU00042"/>
    </source>
</evidence>
<proteinExistence type="evidence at transcript level"/>
<accession>A0A1E1XDM8</accession>
<evidence type="ECO:0000256" key="8">
    <source>
        <dbReference type="ARBA" id="ARBA00023242"/>
    </source>
</evidence>
<dbReference type="PANTHER" id="PTHR24403">
    <property type="entry name" value="ZINC FINGER PROTEIN"/>
    <property type="match status" value="1"/>
</dbReference>
<keyword evidence="6" id="KW-0221">Differentiation</keyword>
<dbReference type="PANTHER" id="PTHR24403:SF110">
    <property type="entry name" value="C2H2-TYPE DOMAIN-CONTAINING PROTEIN-RELATED"/>
    <property type="match status" value="1"/>
</dbReference>
<evidence type="ECO:0000256" key="12">
    <source>
        <dbReference type="ARBA" id="ARBA00080128"/>
    </source>
</evidence>
<dbReference type="GO" id="GO:0005634">
    <property type="term" value="C:nucleus"/>
    <property type="evidence" value="ECO:0007669"/>
    <property type="project" value="UniProtKB-SubCell"/>
</dbReference>
<dbReference type="InterPro" id="IPR013087">
    <property type="entry name" value="Znf_C2H2_type"/>
</dbReference>
<feature type="domain" description="C2H2-type" evidence="15">
    <location>
        <begin position="618"/>
        <end position="646"/>
    </location>
</feature>
<comment type="subunit">
    <text evidence="10">Interacts with hda-1, let-418, lin-1, mog-1, mog-4, mog-5, mog-6, pie-1 and unc-98.</text>
</comment>
<feature type="region of interest" description="Disordered" evidence="14">
    <location>
        <begin position="389"/>
        <end position="423"/>
    </location>
</feature>
<protein>
    <recommendedName>
        <fullName evidence="11">MOG interacting and ectopic P-granules protein 1</fullName>
    </recommendedName>
    <alternativeName>
        <fullName evidence="12">Nuclear zinc finger protein</fullName>
    </alternativeName>
</protein>
<evidence type="ECO:0000259" key="15">
    <source>
        <dbReference type="PROSITE" id="PS50157"/>
    </source>
</evidence>
<dbReference type="PROSITE" id="PS00028">
    <property type="entry name" value="ZINC_FINGER_C2H2_1"/>
    <property type="match status" value="3"/>
</dbReference>
<comment type="subcellular location">
    <subcellularLocation>
        <location evidence="1">Nucleus</location>
    </subcellularLocation>
</comment>
<dbReference type="AlphaFoldDB" id="A0A1E1XDM8"/>
<feature type="region of interest" description="Disordered" evidence="14">
    <location>
        <begin position="704"/>
        <end position="734"/>
    </location>
</feature>
<dbReference type="FunFam" id="3.30.160.60:FF:001612">
    <property type="entry name" value="MEP-1, isoform A"/>
    <property type="match status" value="1"/>
</dbReference>
<sequence>TVKMEEPTGNAKVEEDGCLASQPDDCSVKDSNGSKQEHRGVTEDGFMPSKESRNPSDNKASKGVQQALEHKSEGKEADKAGEFTPGLPRFLLHHVKVGEYVPVAPTKSGEILLEEEDFMIEAPSLVTPLLIKKPDQFLAQNGTTPEEKPGEKSMPLPEKGSKSPADYFASTAGQFLIGLGLSQALQVFNRDLIRSKEREMKKAGGRTRETTEELRKLTEAHQQAKIANAPFTFKLKLCRVCDFKTESCLVLEGHLLTPHLTARRELQCSFCNFSTRDAKAIVFHMKAIHKQLPTMEPAPHFYECPFCPFETNLKSKANVHVNRCQKLFNSNINQLPSEKFEPPGVTLKPFTVKDVVSYKKSRMESSYNATVTAKATQGRPYAVLNQNGAHSLAGSRGPSYQQLSSVASANQSRGRGRSKLPYIQPTPVSNRLYQVVGNSSELVPLLSANPQLTVALARAPVPSSSSNTRSALLRATAPLAAQLQVSSGQRPRTPTVHESGGIPTAFVICEICDGYIKDLEQLRTHMQWIHKVKIHPKMLATRPPLNCQKCQWRFFTDQGLERHLLGAHGLVTSNMQDLANTGQDSGRCTVCGRIYASKLVAHMSQVHRVMLKPAHLSYKCTVCTETFGLYRLFEAHVYTMHSGSAKRTSSAAASDERPAKRPAVAPHSAPSGLGKAEAIPTKAKPEPGLKEVSSMPAIRAPMTPASRTKFKEEPVSVDVAPATPAKPAEPPPGSRCMTCEVNVEDLEEHLKEKHVRRCRVRVCHIEKCDRCLCSFDGMIVLHTSDLGEEDSSEDEAEEDEVENDEDDEVAAKPEPLNQTESCSSAKDIAGLNSKKEDGDGQCEEGASQPIGLDGPHYAKDTAALDSKNKDMDSQCEKSKVMEDVLLPMPMDMDGPHCAKDIADDDQCEKDEGEQDATQPEPMDLDGHHSAKDIAELDSKKEKGGQC</sequence>
<evidence type="ECO:0000256" key="3">
    <source>
        <dbReference type="ARBA" id="ARBA00022723"/>
    </source>
</evidence>
<evidence type="ECO:0000256" key="2">
    <source>
        <dbReference type="ARBA" id="ARBA00022473"/>
    </source>
</evidence>
<evidence type="ECO:0000256" key="4">
    <source>
        <dbReference type="ARBA" id="ARBA00022737"/>
    </source>
</evidence>
<keyword evidence="5 13" id="KW-0863">Zinc-finger</keyword>
<dbReference type="GO" id="GO:0045944">
    <property type="term" value="P:positive regulation of transcription by RNA polymerase II"/>
    <property type="evidence" value="ECO:0007669"/>
    <property type="project" value="TreeGrafter"/>
</dbReference>
<evidence type="ECO:0000256" key="7">
    <source>
        <dbReference type="ARBA" id="ARBA00022833"/>
    </source>
</evidence>
<dbReference type="InterPro" id="IPR050688">
    <property type="entry name" value="Zinc_finger/UBP_domain"/>
</dbReference>
<dbReference type="GO" id="GO:0030154">
    <property type="term" value="P:cell differentiation"/>
    <property type="evidence" value="ECO:0007669"/>
    <property type="project" value="UniProtKB-KW"/>
</dbReference>
<feature type="compositionally biased region" description="Acidic residues" evidence="14">
    <location>
        <begin position="786"/>
        <end position="808"/>
    </location>
</feature>
<feature type="compositionally biased region" description="Basic and acidic residues" evidence="14">
    <location>
        <begin position="68"/>
        <end position="81"/>
    </location>
</feature>
<organism evidence="16">
    <name type="scientific">Amblyomma aureolatum</name>
    <dbReference type="NCBI Taxonomy" id="187763"/>
    <lineage>
        <taxon>Eukaryota</taxon>
        <taxon>Metazoa</taxon>
        <taxon>Ecdysozoa</taxon>
        <taxon>Arthropoda</taxon>
        <taxon>Chelicerata</taxon>
        <taxon>Arachnida</taxon>
        <taxon>Acari</taxon>
        <taxon>Parasitiformes</taxon>
        <taxon>Ixodida</taxon>
        <taxon>Ixodoidea</taxon>
        <taxon>Ixodidae</taxon>
        <taxon>Amblyomminae</taxon>
        <taxon>Amblyomma</taxon>
    </lineage>
</organism>
<keyword evidence="2" id="KW-0217">Developmental protein</keyword>
<evidence type="ECO:0000313" key="16">
    <source>
        <dbReference type="EMBL" id="JAT97345.1"/>
    </source>
</evidence>
<keyword evidence="4" id="KW-0677">Repeat</keyword>
<keyword evidence="7" id="KW-0862">Zinc</keyword>
<feature type="non-terminal residue" evidence="16">
    <location>
        <position position="1"/>
    </location>
</feature>
<feature type="region of interest" description="Disordered" evidence="14">
    <location>
        <begin position="1"/>
        <end position="82"/>
    </location>
</feature>
<evidence type="ECO:0000256" key="5">
    <source>
        <dbReference type="ARBA" id="ARBA00022771"/>
    </source>
</evidence>